<gene>
    <name evidence="6" type="ORF">DM484_26555</name>
</gene>
<evidence type="ECO:0000256" key="5">
    <source>
        <dbReference type="SAM" id="Phobius"/>
    </source>
</evidence>
<protein>
    <submittedName>
        <fullName evidence="6">Uncharacterized protein</fullName>
    </submittedName>
</protein>
<dbReference type="Proteomes" id="UP000249396">
    <property type="component" value="Unassembled WGS sequence"/>
</dbReference>
<feature type="transmembrane region" description="Helical" evidence="5">
    <location>
        <begin position="138"/>
        <end position="157"/>
    </location>
</feature>
<keyword evidence="5" id="KW-0812">Transmembrane</keyword>
<feature type="region of interest" description="Disordered" evidence="4">
    <location>
        <begin position="259"/>
        <end position="285"/>
    </location>
</feature>
<evidence type="ECO:0000256" key="3">
    <source>
        <dbReference type="ARBA" id="ARBA00023026"/>
    </source>
</evidence>
<evidence type="ECO:0000256" key="2">
    <source>
        <dbReference type="ARBA" id="ARBA00022525"/>
    </source>
</evidence>
<dbReference type="AlphaFoldDB" id="A0A2W4QGL4"/>
<dbReference type="GO" id="GO:0005737">
    <property type="term" value="C:cytoplasm"/>
    <property type="evidence" value="ECO:0007669"/>
    <property type="project" value="InterPro"/>
</dbReference>
<evidence type="ECO:0000313" key="7">
    <source>
        <dbReference type="Proteomes" id="UP000249396"/>
    </source>
</evidence>
<dbReference type="GO" id="GO:0005576">
    <property type="term" value="C:extracellular region"/>
    <property type="evidence" value="ECO:0007669"/>
    <property type="project" value="UniProtKB-SubCell"/>
</dbReference>
<dbReference type="InterPro" id="IPR003284">
    <property type="entry name" value="Sal_SpvB"/>
</dbReference>
<name>A0A2W4QGL4_9GAMM</name>
<keyword evidence="5" id="KW-1133">Transmembrane helix</keyword>
<keyword evidence="3" id="KW-0843">Virulence</keyword>
<evidence type="ECO:0000256" key="4">
    <source>
        <dbReference type="SAM" id="MobiDB-lite"/>
    </source>
</evidence>
<accession>A0A2W4QGL4</accession>
<keyword evidence="2" id="KW-0964">Secreted</keyword>
<dbReference type="EMBL" id="QJPH01000524">
    <property type="protein sequence ID" value="PZN71385.1"/>
    <property type="molecule type" value="Genomic_DNA"/>
</dbReference>
<sequence length="285" mass="29977">MCKLRFSQDVFQFNNAVGCAEERGASVAVAKPRKPTRFLKPSRFGFLHSCLFLLVPKLLLGNAVLEACPERSRRAPASLQDGKQELVRDGFPSWSLGTSGNAVIPAGIAGIQIPGMAKFAEIATPTANDRFRKLTPSFLLFLLTLLCLTTPLLAHAATAVGATPGSFKVNETGAATYTIPITVPPGTAGMAPTLSLNYNSQSGNGPLGVGWSLGGLSAITRCPASIVQDGFKGGITPTATTVFAWTGNAWCWSPEAMARTGRNTAPKPKATPASFHMARRATSVT</sequence>
<evidence type="ECO:0000313" key="6">
    <source>
        <dbReference type="EMBL" id="PZN71385.1"/>
    </source>
</evidence>
<organism evidence="6 7">
    <name type="scientific">Candidatus Methylumidiphilus alinenensis</name>
    <dbReference type="NCBI Taxonomy" id="2202197"/>
    <lineage>
        <taxon>Bacteria</taxon>
        <taxon>Pseudomonadati</taxon>
        <taxon>Pseudomonadota</taxon>
        <taxon>Gammaproteobacteria</taxon>
        <taxon>Methylococcales</taxon>
        <taxon>Candidatus Methylumidiphilus</taxon>
    </lineage>
</organism>
<reference evidence="6 7" key="1">
    <citation type="journal article" date="2018" name="Aquat. Microb. Ecol.">
        <title>Gammaproteobacterial methanotrophs dominate.</title>
        <authorList>
            <person name="Rissanen A.J."/>
            <person name="Saarenheimo J."/>
            <person name="Tiirola M."/>
            <person name="Peura S."/>
            <person name="Aalto S.L."/>
            <person name="Karvinen A."/>
            <person name="Nykanen H."/>
        </authorList>
    </citation>
    <scope>NUCLEOTIDE SEQUENCE [LARGE SCALE GENOMIC DNA]</scope>
    <source>
        <strain evidence="6">AMbin10</strain>
    </source>
</reference>
<proteinExistence type="predicted"/>
<dbReference type="Pfam" id="PF03534">
    <property type="entry name" value="SpvB"/>
    <property type="match status" value="1"/>
</dbReference>
<evidence type="ECO:0000256" key="1">
    <source>
        <dbReference type="ARBA" id="ARBA00004613"/>
    </source>
</evidence>
<comment type="caution">
    <text evidence="6">The sequence shown here is derived from an EMBL/GenBank/DDBJ whole genome shotgun (WGS) entry which is preliminary data.</text>
</comment>
<comment type="subcellular location">
    <subcellularLocation>
        <location evidence="1">Secreted</location>
    </subcellularLocation>
</comment>
<keyword evidence="5" id="KW-0472">Membrane</keyword>